<dbReference type="GO" id="GO:0005634">
    <property type="term" value="C:nucleus"/>
    <property type="evidence" value="ECO:0007669"/>
    <property type="project" value="UniProtKB-SubCell"/>
</dbReference>
<comment type="subcellular location">
    <subcellularLocation>
        <location evidence="1">Nucleus</location>
    </subcellularLocation>
</comment>
<evidence type="ECO:0000313" key="7">
    <source>
        <dbReference type="Ensembl" id="ENSECRP00000010919.1"/>
    </source>
</evidence>
<evidence type="ECO:0000256" key="1">
    <source>
        <dbReference type="ARBA" id="ARBA00004123"/>
    </source>
</evidence>
<organism evidence="7 8">
    <name type="scientific">Erpetoichthys calabaricus</name>
    <name type="common">Rope fish</name>
    <name type="synonym">Calamoichthys calabaricus</name>
    <dbReference type="NCBI Taxonomy" id="27687"/>
    <lineage>
        <taxon>Eukaryota</taxon>
        <taxon>Metazoa</taxon>
        <taxon>Chordata</taxon>
        <taxon>Craniata</taxon>
        <taxon>Vertebrata</taxon>
        <taxon>Euteleostomi</taxon>
        <taxon>Actinopterygii</taxon>
        <taxon>Polypteriformes</taxon>
        <taxon>Polypteridae</taxon>
        <taxon>Erpetoichthys</taxon>
    </lineage>
</organism>
<evidence type="ECO:0000256" key="6">
    <source>
        <dbReference type="ARBA" id="ARBA00023242"/>
    </source>
</evidence>
<gene>
    <name evidence="7" type="primary">GTF2I</name>
</gene>
<keyword evidence="2" id="KW-0677">Repeat</keyword>
<dbReference type="AlphaFoldDB" id="A0A8C4S3Q9"/>
<dbReference type="PANTHER" id="PTHR46304">
    <property type="entry name" value="GENERAL TRANSCRIPTION FACTOR II-I REPEAT DOMAIN-CONTAINING PROTEIN 1"/>
    <property type="match status" value="1"/>
</dbReference>
<dbReference type="InterPro" id="IPR004212">
    <property type="entry name" value="GTF2I"/>
</dbReference>
<dbReference type="PANTHER" id="PTHR46304:SF2">
    <property type="entry name" value="GENERAL TRANSCRIPTION FACTOR II-I"/>
    <property type="match status" value="1"/>
</dbReference>
<evidence type="ECO:0000256" key="3">
    <source>
        <dbReference type="ARBA" id="ARBA00023015"/>
    </source>
</evidence>
<dbReference type="Proteomes" id="UP000694620">
    <property type="component" value="Chromosome 8"/>
</dbReference>
<proteinExistence type="predicted"/>
<dbReference type="Ensembl" id="ENSECRT00000011096.1">
    <property type="protein sequence ID" value="ENSECRP00000010919.1"/>
    <property type="gene ID" value="ENSECRG00000007237.1"/>
</dbReference>
<dbReference type="GeneTree" id="ENSGT00940000160349"/>
<dbReference type="SUPFAM" id="SSF117773">
    <property type="entry name" value="GTF2I-like repeat"/>
    <property type="match status" value="5"/>
</dbReference>
<dbReference type="Pfam" id="PF02946">
    <property type="entry name" value="GTF2I"/>
    <property type="match status" value="5"/>
</dbReference>
<evidence type="ECO:0000313" key="8">
    <source>
        <dbReference type="Proteomes" id="UP000694620"/>
    </source>
</evidence>
<keyword evidence="6" id="KW-0539">Nucleus</keyword>
<name>A0A8C4S3Q9_ERPCA</name>
<evidence type="ECO:0000256" key="4">
    <source>
        <dbReference type="ARBA" id="ARBA00023125"/>
    </source>
</evidence>
<sequence>MEISSVTIKEETEESNFIQFPITDSFQSTFCETRKEPEVEVTLDEDEYSPLSKKARLDIELPPEPPTNSKKKSRVFSFDKWNSRITDLRKQVEELFEKKYAEAIEATGPVSVPYPLFQYNSEDLYVEGLPHGIPFRRPSTYGIPRLERILQCENRIRFVIKRKELLKSMKDEQVSKKPYSGVKEEWYVKINRLRKSVDDLFCKKYGEALGKTDPLPVPYLKFEAYPQDLFVEGLPENVPFRSPSWYSISRLERILQFGDRIKFVVLKPELLSQEQADIIQVSSDVKEDWNVRISKLRKQVEEIFNTKYAESLGLPEPVKVPYPMFESNPDFLYVEGLPDGIPFRSPTWFGIPRLERIVRGSSKIKFVVKRPELVIPYLPPGLSDKISVESVSCNEPSVDQANGSSSSLRLQRRKFSFEAWNAKITDLKQKVESLFSRKCAEAMNLAEPVPVPYLLFETCPEDFCVQGLPEGIPFRRPSTFGIPRLEKILRNQDEIKFIIKKPDIFETAVKEEELNLIRSSPNISTAWTMEDLNVIQVAVSDDESKVPKKLEKTRQLREQVNDLFSSKFGEAVGATFPVKVPYRKITSNPGCVVVDGMPPGVEFKAPSYLDISSMIKILDSADFIRFTVLRPFPGLPFSNLIDGAEQSAMDLTYRPGELMGHYFVLVGQRKFTSQHLRVPCP</sequence>
<reference evidence="7" key="2">
    <citation type="submission" date="2025-08" db="UniProtKB">
        <authorList>
            <consortium name="Ensembl"/>
        </authorList>
    </citation>
    <scope>IDENTIFICATION</scope>
</reference>
<keyword evidence="4" id="KW-0238">DNA-binding</keyword>
<evidence type="ECO:0000256" key="5">
    <source>
        <dbReference type="ARBA" id="ARBA00023163"/>
    </source>
</evidence>
<keyword evidence="8" id="KW-1185">Reference proteome</keyword>
<dbReference type="GO" id="GO:0003700">
    <property type="term" value="F:DNA-binding transcription factor activity"/>
    <property type="evidence" value="ECO:0007669"/>
    <property type="project" value="TreeGrafter"/>
</dbReference>
<accession>A0A8C4S3Q9</accession>
<reference evidence="7" key="3">
    <citation type="submission" date="2025-09" db="UniProtKB">
        <authorList>
            <consortium name="Ensembl"/>
        </authorList>
    </citation>
    <scope>IDENTIFICATION</scope>
</reference>
<keyword evidence="5" id="KW-0804">Transcription</keyword>
<evidence type="ECO:0000256" key="2">
    <source>
        <dbReference type="ARBA" id="ARBA00022737"/>
    </source>
</evidence>
<keyword evidence="3" id="KW-0805">Transcription regulation</keyword>
<protein>
    <submittedName>
        <fullName evidence="7">Ral transcription factor IIi</fullName>
    </submittedName>
</protein>
<dbReference type="PROSITE" id="PS51139">
    <property type="entry name" value="GTF2I"/>
    <property type="match status" value="5"/>
</dbReference>
<reference evidence="7" key="1">
    <citation type="submission" date="2021-06" db="EMBL/GenBank/DDBJ databases">
        <authorList>
            <consortium name="Wellcome Sanger Institute Data Sharing"/>
        </authorList>
    </citation>
    <scope>NUCLEOTIDE SEQUENCE [LARGE SCALE GENOMIC DNA]</scope>
</reference>
<dbReference type="GO" id="GO:0003677">
    <property type="term" value="F:DNA binding"/>
    <property type="evidence" value="ECO:0007669"/>
    <property type="project" value="UniProtKB-KW"/>
</dbReference>
<dbReference type="InterPro" id="IPR036647">
    <property type="entry name" value="GTF2I-like_rpt_sf"/>
</dbReference>
<dbReference type="Gene3D" id="3.90.1460.10">
    <property type="entry name" value="GTF2I-like"/>
    <property type="match status" value="5"/>
</dbReference>